<dbReference type="CDD" id="cd01428">
    <property type="entry name" value="ADK"/>
    <property type="match status" value="1"/>
</dbReference>
<evidence type="ECO:0000256" key="2">
    <source>
        <dbReference type="ARBA" id="ARBA00022679"/>
    </source>
</evidence>
<keyword evidence="1 9" id="KW-0963">Cytoplasm</keyword>
<keyword evidence="2 9" id="KW-0808">Transferase</keyword>
<comment type="function">
    <text evidence="9">Catalyzes the phosphorylation of pyrimidine nucleoside monophosphates at the expense of ATP. Plays an important role in de novo pyrimidine nucleotide biosynthesis. Has preference for UMP and CMP as phosphate acceptors.</text>
</comment>
<sequence length="203" mass="23247">MRLSFIFKMYNVVFVLGPPGVGKGTLCAMIQENLGYKHLSAGELLRQERNRKGSEFGKIIDNHIKNGTIVPVEITCKLLKNAMAESEEGKSFLIDGFPRNQDNLDGWNREMKDCTKVRLVLNLTCSEEVSIERCLKRGQGRSDDNLESLKKRIETFHKQTLPIIQYYKKLDIVKDIPTISTPEKVFDETKNIFDEVEQHGIEI</sequence>
<comment type="caution">
    <text evidence="9">Lacks conserved residue(s) required for the propagation of feature annotation.</text>
</comment>
<accession>A0A0K0DX59</accession>
<keyword evidence="4 9" id="KW-0418">Kinase</keyword>
<keyword evidence="7 9" id="KW-0539">Nucleus</keyword>
<dbReference type="PROSITE" id="PS00113">
    <property type="entry name" value="ADENYLATE_KINASE"/>
    <property type="match status" value="1"/>
</dbReference>
<comment type="catalytic activity">
    <reaction evidence="8 9">
        <text>UMP + ATP = UDP + ADP</text>
        <dbReference type="Rhea" id="RHEA:24400"/>
        <dbReference type="ChEBI" id="CHEBI:30616"/>
        <dbReference type="ChEBI" id="CHEBI:57865"/>
        <dbReference type="ChEBI" id="CHEBI:58223"/>
        <dbReference type="ChEBI" id="CHEBI:456216"/>
        <dbReference type="EC" id="2.7.4.14"/>
    </reaction>
</comment>
<keyword evidence="6 9" id="KW-0665">Pyrimidine biosynthesis</keyword>
<dbReference type="NCBIfam" id="TIGR01359">
    <property type="entry name" value="UMP_CMP_kin_fam"/>
    <property type="match status" value="1"/>
</dbReference>
<dbReference type="GO" id="GO:0005737">
    <property type="term" value="C:cytoplasm"/>
    <property type="evidence" value="ECO:0007669"/>
    <property type="project" value="UniProtKB-SubCell"/>
</dbReference>
<dbReference type="AlphaFoldDB" id="A0A0K0DX59"/>
<evidence type="ECO:0000256" key="6">
    <source>
        <dbReference type="ARBA" id="ARBA00022975"/>
    </source>
</evidence>
<feature type="binding site" evidence="9">
    <location>
        <begin position="68"/>
        <end position="70"/>
    </location>
    <ligand>
        <name>a ribonucleoside 5'-phosphate</name>
        <dbReference type="ChEBI" id="CHEBI:58043"/>
    </ligand>
</feature>
<evidence type="ECO:0000256" key="5">
    <source>
        <dbReference type="ARBA" id="ARBA00022840"/>
    </source>
</evidence>
<keyword evidence="5 9" id="KW-0067">ATP-binding</keyword>
<dbReference type="GO" id="GO:0009123">
    <property type="term" value="P:nucleoside monophosphate metabolic process"/>
    <property type="evidence" value="ECO:0007669"/>
    <property type="project" value="UniProtKB-ARBA"/>
</dbReference>
<feature type="binding site" evidence="9">
    <location>
        <position position="137"/>
    </location>
    <ligand>
        <name>ATP</name>
        <dbReference type="ChEBI" id="CHEBI:30616"/>
    </ligand>
</feature>
<feature type="binding site" evidence="9">
    <location>
        <position position="46"/>
    </location>
    <ligand>
        <name>a ribonucleoside 5'-phosphate</name>
        <dbReference type="ChEBI" id="CHEBI:58043"/>
    </ligand>
</feature>
<dbReference type="GO" id="GO:0016776">
    <property type="term" value="F:phosphotransferase activity, phosphate group as acceptor"/>
    <property type="evidence" value="ECO:0007669"/>
    <property type="project" value="InterPro"/>
</dbReference>
<comment type="subunit">
    <text evidence="9">Monomer.</text>
</comment>
<dbReference type="PRINTS" id="PR00094">
    <property type="entry name" value="ADENYLTKNASE"/>
</dbReference>
<protein>
    <recommendedName>
        <fullName evidence="9">UMP-CMP kinase</fullName>
        <ecNumber evidence="9">2.7.4.14</ecNumber>
    </recommendedName>
    <alternativeName>
        <fullName evidence="9">Deoxycytidylate kinase</fullName>
        <shortName evidence="9">CK</shortName>
        <shortName evidence="9">dCMP kinase</shortName>
    </alternativeName>
    <alternativeName>
        <fullName evidence="9">Uridine monophosphate/cytidine monophosphate kinase</fullName>
        <shortName evidence="9">UMP/CMP kinase</shortName>
        <shortName evidence="9">UMP/CMPK</shortName>
    </alternativeName>
</protein>
<keyword evidence="10" id="KW-1185">Reference proteome</keyword>
<dbReference type="GO" id="GO:0005524">
    <property type="term" value="F:ATP binding"/>
    <property type="evidence" value="ECO:0007669"/>
    <property type="project" value="UniProtKB-KW"/>
</dbReference>
<dbReference type="EC" id="2.7.4.14" evidence="9"/>
<comment type="similarity">
    <text evidence="9">Belongs to the adenylate kinase family. UMP-CMP kinase subfamily.</text>
</comment>
<evidence type="ECO:0000256" key="9">
    <source>
        <dbReference type="HAMAP-Rule" id="MF_03172"/>
    </source>
</evidence>
<comment type="catalytic activity">
    <reaction evidence="9">
        <text>dCMP + ATP = dCDP + ADP</text>
        <dbReference type="Rhea" id="RHEA:25094"/>
        <dbReference type="ChEBI" id="CHEBI:30616"/>
        <dbReference type="ChEBI" id="CHEBI:57566"/>
        <dbReference type="ChEBI" id="CHEBI:58593"/>
        <dbReference type="ChEBI" id="CHEBI:456216"/>
        <dbReference type="EC" id="2.7.4.14"/>
    </reaction>
</comment>
<dbReference type="Gene3D" id="3.40.50.300">
    <property type="entry name" value="P-loop containing nucleotide triphosphate hydrolases"/>
    <property type="match status" value="1"/>
</dbReference>
<dbReference type="GO" id="GO:0005634">
    <property type="term" value="C:nucleus"/>
    <property type="evidence" value="ECO:0007669"/>
    <property type="project" value="UniProtKB-SubCell"/>
</dbReference>
<dbReference type="WBParaSite" id="SSTP_0000182600.1">
    <property type="protein sequence ID" value="SSTP_0000182600.1"/>
    <property type="gene ID" value="SSTP_0000182600"/>
</dbReference>
<dbReference type="Proteomes" id="UP000035681">
    <property type="component" value="Unplaced"/>
</dbReference>
<feature type="region of interest" description="NMPbind" evidence="9">
    <location>
        <begin position="40"/>
        <end position="70"/>
    </location>
</feature>
<keyword evidence="3 9" id="KW-0547">Nucleotide-binding</keyword>
<feature type="binding site" evidence="9">
    <location>
        <position position="180"/>
    </location>
    <ligand>
        <name>ATP</name>
        <dbReference type="ChEBI" id="CHEBI:30616"/>
    </ligand>
</feature>
<dbReference type="HAMAP" id="MF_03172">
    <property type="entry name" value="Adenylate_kinase_UMP_CMP_kin"/>
    <property type="match status" value="1"/>
</dbReference>
<dbReference type="PANTHER" id="PTHR23359">
    <property type="entry name" value="NUCLEOTIDE KINASE"/>
    <property type="match status" value="1"/>
</dbReference>
<feature type="binding site" evidence="9">
    <location>
        <position position="103"/>
    </location>
    <ligand>
        <name>CMP</name>
        <dbReference type="ChEBI" id="CHEBI:60377"/>
    </ligand>
</feature>
<evidence type="ECO:0000256" key="8">
    <source>
        <dbReference type="ARBA" id="ARBA00048116"/>
    </source>
</evidence>
<dbReference type="Pfam" id="PF00406">
    <property type="entry name" value="ADK"/>
    <property type="match status" value="1"/>
</dbReference>
<dbReference type="InterPro" id="IPR000850">
    <property type="entry name" value="Adenylat/UMP-CMP_kin"/>
</dbReference>
<evidence type="ECO:0000313" key="11">
    <source>
        <dbReference type="WBParaSite" id="SSTP_0000182600.1"/>
    </source>
</evidence>
<comment type="domain">
    <text evidence="9">Consists of three domains, a large central CORE domain and two small peripheral domains, NMPbind and LID, which undergo movements during catalysis. The LID domain closes over the site of phosphoryl transfer upon ATP binding. Assembling and dissambling the active center during each catalytic cycle provides an effective means to prevent ATP hydrolysis.</text>
</comment>
<feature type="binding site" evidence="9">
    <location>
        <begin position="20"/>
        <end position="25"/>
    </location>
    <ligand>
        <name>ATP</name>
        <dbReference type="ChEBI" id="CHEBI:30616"/>
    </ligand>
</feature>
<feature type="binding site" evidence="9">
    <location>
        <begin position="96"/>
        <end position="99"/>
    </location>
    <ligand>
        <name>a ribonucleoside 5'-phosphate</name>
        <dbReference type="ChEBI" id="CHEBI:58043"/>
    </ligand>
</feature>
<evidence type="ECO:0000256" key="7">
    <source>
        <dbReference type="ARBA" id="ARBA00023242"/>
    </source>
</evidence>
<feature type="binding site" evidence="9">
    <location>
        <position position="141"/>
    </location>
    <ligand>
        <name>a ribonucleoside 5'-phosphate</name>
        <dbReference type="ChEBI" id="CHEBI:58043"/>
    </ligand>
</feature>
<dbReference type="HAMAP" id="MF_00235">
    <property type="entry name" value="Adenylate_kinase_Adk"/>
    <property type="match status" value="1"/>
</dbReference>
<evidence type="ECO:0000256" key="4">
    <source>
        <dbReference type="ARBA" id="ARBA00022777"/>
    </source>
</evidence>
<dbReference type="STRING" id="6248.A0A0K0DX59"/>
<name>A0A0K0DX59_STRER</name>
<dbReference type="GO" id="GO:0006207">
    <property type="term" value="P:'de novo' pyrimidine nucleobase biosynthetic process"/>
    <property type="evidence" value="ECO:0007669"/>
    <property type="project" value="InterPro"/>
</dbReference>
<feature type="binding site" evidence="9">
    <location>
        <position position="152"/>
    </location>
    <ligand>
        <name>a ribonucleoside 5'-phosphate</name>
        <dbReference type="ChEBI" id="CHEBI:58043"/>
    </ligand>
</feature>
<comment type="cofactor">
    <cofactor evidence="9">
        <name>Mg(2+)</name>
        <dbReference type="ChEBI" id="CHEBI:18420"/>
    </cofactor>
    <text evidence="9">Binds 1 Mg(2+) ion per monomer.</text>
</comment>
<evidence type="ECO:0000313" key="10">
    <source>
        <dbReference type="Proteomes" id="UP000035681"/>
    </source>
</evidence>
<dbReference type="InterPro" id="IPR027417">
    <property type="entry name" value="P-loop_NTPase"/>
</dbReference>
<comment type="catalytic activity">
    <reaction evidence="9">
        <text>CMP + ATP = CDP + ADP</text>
        <dbReference type="Rhea" id="RHEA:11600"/>
        <dbReference type="ChEBI" id="CHEBI:30616"/>
        <dbReference type="ChEBI" id="CHEBI:58069"/>
        <dbReference type="ChEBI" id="CHEBI:60377"/>
        <dbReference type="ChEBI" id="CHEBI:456216"/>
        <dbReference type="EC" id="2.7.4.14"/>
    </reaction>
</comment>
<comment type="subcellular location">
    <subcellularLocation>
        <location evidence="9">Cytoplasm</location>
    </subcellularLocation>
    <subcellularLocation>
        <location evidence="9">Nucleus</location>
    </subcellularLocation>
</comment>
<dbReference type="WBParaSite" id="TCONS_00008914.p1">
    <property type="protein sequence ID" value="TCONS_00008914.p1"/>
    <property type="gene ID" value="XLOC_006783"/>
</dbReference>
<proteinExistence type="inferred from homology"/>
<dbReference type="GO" id="GO:0006221">
    <property type="term" value="P:pyrimidine nucleotide biosynthetic process"/>
    <property type="evidence" value="ECO:0007669"/>
    <property type="project" value="UniProtKB-UniRule"/>
</dbReference>
<dbReference type="SUPFAM" id="SSF52540">
    <property type="entry name" value="P-loop containing nucleoside triphosphate hydrolases"/>
    <property type="match status" value="1"/>
</dbReference>
<dbReference type="GO" id="GO:0019205">
    <property type="term" value="F:nucleobase-containing compound kinase activity"/>
    <property type="evidence" value="ECO:0007669"/>
    <property type="project" value="InterPro"/>
</dbReference>
<reference evidence="11" key="1">
    <citation type="submission" date="2015-08" db="UniProtKB">
        <authorList>
            <consortium name="WormBaseParasite"/>
        </authorList>
    </citation>
    <scope>IDENTIFICATION</scope>
</reference>
<dbReference type="InterPro" id="IPR006266">
    <property type="entry name" value="UMP_CMP_kinase"/>
</dbReference>
<dbReference type="InterPro" id="IPR033690">
    <property type="entry name" value="Adenylat_kinase_CS"/>
</dbReference>
<organism evidence="11">
    <name type="scientific">Strongyloides stercoralis</name>
    <name type="common">Threadworm</name>
    <dbReference type="NCBI Taxonomy" id="6248"/>
    <lineage>
        <taxon>Eukaryota</taxon>
        <taxon>Metazoa</taxon>
        <taxon>Ecdysozoa</taxon>
        <taxon>Nematoda</taxon>
        <taxon>Chromadorea</taxon>
        <taxon>Rhabditida</taxon>
        <taxon>Tylenchina</taxon>
        <taxon>Panagrolaimomorpha</taxon>
        <taxon>Strongyloidoidea</taxon>
        <taxon>Strongyloididae</taxon>
        <taxon>Strongyloides</taxon>
    </lineage>
</organism>
<evidence type="ECO:0000256" key="3">
    <source>
        <dbReference type="ARBA" id="ARBA00022741"/>
    </source>
</evidence>
<evidence type="ECO:0000256" key="1">
    <source>
        <dbReference type="ARBA" id="ARBA00022490"/>
    </source>
</evidence>